<keyword evidence="1" id="KW-1133">Transmembrane helix</keyword>
<evidence type="ECO:0000259" key="2">
    <source>
        <dbReference type="Pfam" id="PF04773"/>
    </source>
</evidence>
<dbReference type="Pfam" id="PF04773">
    <property type="entry name" value="FecR"/>
    <property type="match status" value="1"/>
</dbReference>
<feature type="domain" description="FecR protein" evidence="2">
    <location>
        <begin position="126"/>
        <end position="219"/>
    </location>
</feature>
<evidence type="ECO:0000313" key="4">
    <source>
        <dbReference type="EMBL" id="WEK33713.1"/>
    </source>
</evidence>
<keyword evidence="1" id="KW-0812">Transmembrane</keyword>
<dbReference type="AlphaFoldDB" id="A0AAJ5WNN6"/>
<dbReference type="Gene3D" id="3.55.50.30">
    <property type="match status" value="1"/>
</dbReference>
<feature type="transmembrane region" description="Helical" evidence="1">
    <location>
        <begin position="99"/>
        <end position="118"/>
    </location>
</feature>
<keyword evidence="1" id="KW-0472">Membrane</keyword>
<feature type="domain" description="Protein FecR C-terminal" evidence="3">
    <location>
        <begin position="261"/>
        <end position="329"/>
    </location>
</feature>
<gene>
    <name evidence="4" type="ORF">P0Y53_14575</name>
</gene>
<dbReference type="InterPro" id="IPR006860">
    <property type="entry name" value="FecR"/>
</dbReference>
<dbReference type="PANTHER" id="PTHR30273">
    <property type="entry name" value="PERIPLASMIC SIGNAL SENSOR AND SIGMA FACTOR ACTIVATOR FECR-RELATED"/>
    <property type="match status" value="1"/>
</dbReference>
<evidence type="ECO:0000256" key="1">
    <source>
        <dbReference type="SAM" id="Phobius"/>
    </source>
</evidence>
<proteinExistence type="predicted"/>
<protein>
    <submittedName>
        <fullName evidence="4">FecR domain-containing protein</fullName>
    </submittedName>
</protein>
<dbReference type="PIRSF" id="PIRSF018266">
    <property type="entry name" value="FecR"/>
    <property type="match status" value="1"/>
</dbReference>
<dbReference type="InterPro" id="IPR032508">
    <property type="entry name" value="FecR_C"/>
</dbReference>
<name>A0AAJ5WNN6_9BACT</name>
<dbReference type="Proteomes" id="UP001220610">
    <property type="component" value="Chromosome"/>
</dbReference>
<dbReference type="GO" id="GO:0016989">
    <property type="term" value="F:sigma factor antagonist activity"/>
    <property type="evidence" value="ECO:0007669"/>
    <property type="project" value="TreeGrafter"/>
</dbReference>
<accession>A0AAJ5WNN6</accession>
<dbReference type="EMBL" id="CP119311">
    <property type="protein sequence ID" value="WEK33713.1"/>
    <property type="molecule type" value="Genomic_DNA"/>
</dbReference>
<dbReference type="PANTHER" id="PTHR30273:SF2">
    <property type="entry name" value="PROTEIN FECR"/>
    <property type="match status" value="1"/>
</dbReference>
<dbReference type="Pfam" id="PF16344">
    <property type="entry name" value="FecR_C"/>
    <property type="match status" value="1"/>
</dbReference>
<dbReference type="InterPro" id="IPR012373">
    <property type="entry name" value="Ferrdict_sens_TM"/>
</dbReference>
<reference evidence="4" key="1">
    <citation type="submission" date="2023-03" db="EMBL/GenBank/DDBJ databases">
        <title>Andean soil-derived lignocellulolytic bacterial consortium as a source of novel taxa and putative plastic-active enzymes.</title>
        <authorList>
            <person name="Diaz-Garcia L."/>
            <person name="Chuvochina M."/>
            <person name="Feuerriegel G."/>
            <person name="Bunk B."/>
            <person name="Sproer C."/>
            <person name="Streit W.R."/>
            <person name="Rodriguez L.M."/>
            <person name="Overmann J."/>
            <person name="Jimenez D.J."/>
        </authorList>
    </citation>
    <scope>NUCLEOTIDE SEQUENCE</scope>
    <source>
        <strain evidence="4">MAG 7</strain>
    </source>
</reference>
<sequence>MEKNFASIEDIIADEGFQSWYAGMDDLHSREWAAWMARHPEQLPLVEEARHALQQLVVDQRPLAEGQQEAAERRLMLRLRQEGALVPMHPASVRPKRRWYWAAAAAVLLLAAGSWFFWFSLRHASVQTAFGEIREQQLPDGSTVVLNANSELRFSEGWEKGSEREVWLKGEAFFHVSKMPDHKQFIVHADQLDIIVTGTQFNVVNRQDMTNVMLTEGGVLVQSQDGQRLTLTPGDYVTFSNNRLQRWTAKEETVLAWREKKLIFENTPLKTAVQQIEALYGVTIRLEKESIGEKPISGILPNDNLDALLQALEATNVFRVVRKDNGLIIIQ</sequence>
<evidence type="ECO:0000259" key="3">
    <source>
        <dbReference type="Pfam" id="PF16344"/>
    </source>
</evidence>
<organism evidence="4 5">
    <name type="scientific">Candidatus Pseudobacter hemicellulosilyticus</name>
    <dbReference type="NCBI Taxonomy" id="3121375"/>
    <lineage>
        <taxon>Bacteria</taxon>
        <taxon>Pseudomonadati</taxon>
        <taxon>Bacteroidota</taxon>
        <taxon>Chitinophagia</taxon>
        <taxon>Chitinophagales</taxon>
        <taxon>Chitinophagaceae</taxon>
        <taxon>Pseudobacter</taxon>
    </lineage>
</organism>
<evidence type="ECO:0000313" key="5">
    <source>
        <dbReference type="Proteomes" id="UP001220610"/>
    </source>
</evidence>
<dbReference type="Gene3D" id="2.60.120.1440">
    <property type="match status" value="1"/>
</dbReference>